<evidence type="ECO:0000313" key="6">
    <source>
        <dbReference type="EMBL" id="KAF4243142.1"/>
    </source>
</evidence>
<comment type="subcellular location">
    <subcellularLocation>
        <location evidence="1">Endomembrane system</location>
        <topology evidence="1">Peripheral membrane protein</topology>
    </subcellularLocation>
</comment>
<evidence type="ECO:0000256" key="3">
    <source>
        <dbReference type="ARBA" id="ARBA00023098"/>
    </source>
</evidence>
<dbReference type="InterPro" id="IPR050426">
    <property type="entry name" value="Glycosyltransferase_28"/>
</dbReference>
<dbReference type="PANTHER" id="PTHR48050">
    <property type="entry name" value="STEROL 3-BETA-GLUCOSYLTRANSFERASE"/>
    <property type="match status" value="1"/>
</dbReference>
<dbReference type="FunFam" id="3.40.50.2000:FF:000009">
    <property type="entry name" value="Sterol 3-beta-glucosyltransferase UGT80A2"/>
    <property type="match status" value="1"/>
</dbReference>
<dbReference type="GO" id="GO:0006629">
    <property type="term" value="P:lipid metabolic process"/>
    <property type="evidence" value="ECO:0007669"/>
    <property type="project" value="UniProtKB-KW"/>
</dbReference>
<sequence length="573" mass="63214">MPTGEAQNPTSFLSLQTGRRFTGWRSNKTCPRHGAQATDDGRLEIELDKRIPRVPKLVHALEKEPPSTPPNKNKQDVIHFQLKLNVVIQVVGSRGDVQPFIVLGKALQGHGHRVRLATHLIFRDFVKNNGLEFFNIGGDPSELMSFMVKNPSMTPKMRNVLDGTITRRRKELRAIIGGCWRSCIETGEGYDIASGDTFNVNTAPFIADAIIANPPSFAHIHCAEKLGIPLHMMFTMPWSPSRAFPHPLANIHSSSIEPSTANFASYVIMELLIWQGLGDMVNDFRRFELGLNALNDVSGSILIDQLQIPFTYLWSPTLLPKPDDWQQNIEVAGFNFLPDKDDYDPPRDLVNFLEAGDPPVYIGFGSIIVGNPDNLTQLILDAVQLTGQRAIISKGWGGLGGEKISQPNVFFCGNVPHHWLFERVSCVVHHGGAGTTATGLALGVPTVIVPFFGDQPFWGSLVAKNGAGPEPIWHKDLDADGLAKAIEFCLQPSTIKNAQELCRRIQAEDGAQAALESFHRQLDPGKIQCSLCPDRPAVWRVRGTEIVLSAFAAAVLIQEKKLTTKQMKLEVAR</sequence>
<evidence type="ECO:0008006" key="8">
    <source>
        <dbReference type="Google" id="ProtNLM"/>
    </source>
</evidence>
<proteinExistence type="predicted"/>
<dbReference type="EMBL" id="JAAAPX010000013">
    <property type="protein sequence ID" value="KAF4243142.1"/>
    <property type="molecule type" value="Genomic_DNA"/>
</dbReference>
<dbReference type="SUPFAM" id="SSF53756">
    <property type="entry name" value="UDP-Glycosyltransferase/glycogen phosphorylase"/>
    <property type="match status" value="1"/>
</dbReference>
<reference evidence="6" key="1">
    <citation type="journal article" date="2020" name="bioRxiv">
        <title>Genomic and phenotypic heterogeneity of clinical isolates of the human pathogens Aspergillus fumigatus, Aspergillus lentulus and Aspergillus fumigatiaffinis.</title>
        <authorList>
            <person name="dos Santos R.A.C."/>
            <person name="Steenwyk J.L."/>
            <person name="Rivero-Menendez O."/>
            <person name="Mead M.E."/>
            <person name="Silva L.P."/>
            <person name="Bastos R.W."/>
            <person name="Alastruey-Izquierdo A."/>
            <person name="Goldman G.H."/>
            <person name="Rokas A."/>
        </authorList>
    </citation>
    <scope>NUCLEOTIDE SEQUENCE</scope>
    <source>
        <strain evidence="6">CNM-CM6805</strain>
    </source>
</reference>
<evidence type="ECO:0000256" key="2">
    <source>
        <dbReference type="ARBA" id="ARBA00022679"/>
    </source>
</evidence>
<gene>
    <name evidence="6" type="ORF">CNMCM6805_001744</name>
</gene>
<dbReference type="GO" id="GO:0016906">
    <property type="term" value="F:sterol 3-beta-glucosyltransferase activity"/>
    <property type="evidence" value="ECO:0007669"/>
    <property type="project" value="UniProtKB-ARBA"/>
</dbReference>
<dbReference type="CDD" id="cd03784">
    <property type="entry name" value="GT1_Gtf-like"/>
    <property type="match status" value="1"/>
</dbReference>
<organism evidence="6 7">
    <name type="scientific">Aspergillus fumigatiaffinis</name>
    <dbReference type="NCBI Taxonomy" id="340414"/>
    <lineage>
        <taxon>Eukaryota</taxon>
        <taxon>Fungi</taxon>
        <taxon>Dikarya</taxon>
        <taxon>Ascomycota</taxon>
        <taxon>Pezizomycotina</taxon>
        <taxon>Eurotiomycetes</taxon>
        <taxon>Eurotiomycetidae</taxon>
        <taxon>Eurotiales</taxon>
        <taxon>Aspergillaceae</taxon>
        <taxon>Aspergillus</taxon>
        <taxon>Aspergillus subgen. Fumigati</taxon>
    </lineage>
</organism>
<feature type="domain" description="Glycosyltransferase family 28 N-terminal" evidence="4">
    <location>
        <begin position="86"/>
        <end position="158"/>
    </location>
</feature>
<protein>
    <recommendedName>
        <fullName evidence="8">Glycosyltransferase family 28 N-terminal domain-containing protein</fullName>
    </recommendedName>
</protein>
<keyword evidence="3" id="KW-0443">Lipid metabolism</keyword>
<evidence type="ECO:0000313" key="7">
    <source>
        <dbReference type="Proteomes" id="UP000653565"/>
    </source>
</evidence>
<evidence type="ECO:0000256" key="1">
    <source>
        <dbReference type="ARBA" id="ARBA00004184"/>
    </source>
</evidence>
<dbReference type="Pfam" id="PF03033">
    <property type="entry name" value="Glyco_transf_28"/>
    <property type="match status" value="1"/>
</dbReference>
<dbReference type="InterPro" id="IPR004276">
    <property type="entry name" value="GlycoTrans_28_N"/>
</dbReference>
<evidence type="ECO:0000259" key="5">
    <source>
        <dbReference type="Pfam" id="PF06722"/>
    </source>
</evidence>
<evidence type="ECO:0000259" key="4">
    <source>
        <dbReference type="Pfam" id="PF03033"/>
    </source>
</evidence>
<dbReference type="FunFam" id="3.40.50.2000:FF:000100">
    <property type="entry name" value="Glycosyltransferase family 1 protein"/>
    <property type="match status" value="1"/>
</dbReference>
<feature type="domain" description="Erythromycin biosynthesis protein CIII-like C-terminal" evidence="5">
    <location>
        <begin position="407"/>
        <end position="501"/>
    </location>
</feature>
<keyword evidence="2" id="KW-0808">Transferase</keyword>
<dbReference type="GO" id="GO:0005975">
    <property type="term" value="P:carbohydrate metabolic process"/>
    <property type="evidence" value="ECO:0007669"/>
    <property type="project" value="InterPro"/>
</dbReference>
<accession>A0A8H4HGC9</accession>
<dbReference type="PANTHER" id="PTHR48050:SF13">
    <property type="entry name" value="STEROL 3-BETA-GLUCOSYLTRANSFERASE UGT80A2"/>
    <property type="match status" value="1"/>
</dbReference>
<dbReference type="GO" id="GO:0012505">
    <property type="term" value="C:endomembrane system"/>
    <property type="evidence" value="ECO:0007669"/>
    <property type="project" value="UniProtKB-SubCell"/>
</dbReference>
<dbReference type="Gene3D" id="3.40.50.2000">
    <property type="entry name" value="Glycogen Phosphorylase B"/>
    <property type="match status" value="2"/>
</dbReference>
<dbReference type="AlphaFoldDB" id="A0A8H4HGC9"/>
<dbReference type="Proteomes" id="UP000653565">
    <property type="component" value="Unassembled WGS sequence"/>
</dbReference>
<reference evidence="6" key="2">
    <citation type="submission" date="2020-04" db="EMBL/GenBank/DDBJ databases">
        <authorList>
            <person name="Santos R.A.C."/>
            <person name="Steenwyk J.L."/>
            <person name="Rivero-Menendez O."/>
            <person name="Mead M.E."/>
            <person name="Silva L.P."/>
            <person name="Bastos R.W."/>
            <person name="Alastruey-Izquierdo A."/>
            <person name="Goldman G.H."/>
            <person name="Rokas A."/>
        </authorList>
    </citation>
    <scope>NUCLEOTIDE SEQUENCE</scope>
    <source>
        <strain evidence="6">CNM-CM6805</strain>
    </source>
</reference>
<dbReference type="InterPro" id="IPR010610">
    <property type="entry name" value="EryCIII-like_C"/>
</dbReference>
<name>A0A8H4HGC9_9EURO</name>
<dbReference type="InterPro" id="IPR002213">
    <property type="entry name" value="UDP_glucos_trans"/>
</dbReference>
<comment type="caution">
    <text evidence="6">The sequence shown here is derived from an EMBL/GenBank/DDBJ whole genome shotgun (WGS) entry which is preliminary data.</text>
</comment>
<keyword evidence="7" id="KW-1185">Reference proteome</keyword>
<dbReference type="Pfam" id="PF06722">
    <property type="entry name" value="EryCIII-like_C"/>
    <property type="match status" value="1"/>
</dbReference>